<dbReference type="PANTHER" id="PTHR45663">
    <property type="entry name" value="GEO12009P1"/>
    <property type="match status" value="1"/>
</dbReference>
<dbReference type="GO" id="GO:0005737">
    <property type="term" value="C:cytoplasm"/>
    <property type="evidence" value="ECO:0007669"/>
    <property type="project" value="TreeGrafter"/>
</dbReference>
<evidence type="ECO:0000256" key="2">
    <source>
        <dbReference type="ARBA" id="ARBA00022982"/>
    </source>
</evidence>
<dbReference type="CDD" id="cd02947">
    <property type="entry name" value="TRX_family"/>
    <property type="match status" value="1"/>
</dbReference>
<keyword evidence="2" id="KW-0249">Electron transport</keyword>
<dbReference type="GO" id="GO:0015035">
    <property type="term" value="F:protein-disulfide reductase activity"/>
    <property type="evidence" value="ECO:0007669"/>
    <property type="project" value="TreeGrafter"/>
</dbReference>
<sequence>MMLLELNDNELSKLIDKMARDILISTSSTESRCCKSETRGLMIARSYEDYVYAVNICKLAFLLITSTYCPYCHMFRPVFAKVAQLNTGKAVFIEVNADYMPEIAWSYNVFSTPAIVVLVNGKPIDVIIGYVPFDNFNNYVNEILNKFGCSNT</sequence>
<dbReference type="SUPFAM" id="SSF52833">
    <property type="entry name" value="Thioredoxin-like"/>
    <property type="match status" value="1"/>
</dbReference>
<dbReference type="Pfam" id="PF00085">
    <property type="entry name" value="Thioredoxin"/>
    <property type="match status" value="1"/>
</dbReference>
<dbReference type="PROSITE" id="PS00194">
    <property type="entry name" value="THIOREDOXIN_1"/>
    <property type="match status" value="1"/>
</dbReference>
<feature type="domain" description="Thioredoxin" evidence="4">
    <location>
        <begin position="13"/>
        <end position="145"/>
    </location>
</feature>
<dbReference type="PROSITE" id="PS51352">
    <property type="entry name" value="THIOREDOXIN_2"/>
    <property type="match status" value="1"/>
</dbReference>
<dbReference type="InterPro" id="IPR013766">
    <property type="entry name" value="Thioredoxin_domain"/>
</dbReference>
<keyword evidence="1" id="KW-0813">Transport</keyword>
<dbReference type="InterPro" id="IPR017937">
    <property type="entry name" value="Thioredoxin_CS"/>
</dbReference>
<dbReference type="PANTHER" id="PTHR45663:SF11">
    <property type="entry name" value="GEO12009P1"/>
    <property type="match status" value="1"/>
</dbReference>
<reference evidence="5" key="1">
    <citation type="journal article" date="2020" name="mSystems">
        <title>Genome- and Community-Level Interaction Insights into Carbon Utilization and Element Cycling Functions of Hydrothermarchaeota in Hydrothermal Sediment.</title>
        <authorList>
            <person name="Zhou Z."/>
            <person name="Liu Y."/>
            <person name="Xu W."/>
            <person name="Pan J."/>
            <person name="Luo Z.H."/>
            <person name="Li M."/>
        </authorList>
    </citation>
    <scope>NUCLEOTIDE SEQUENCE</scope>
    <source>
        <strain evidence="5">SpSt-667</strain>
    </source>
</reference>
<evidence type="ECO:0000256" key="1">
    <source>
        <dbReference type="ARBA" id="ARBA00022448"/>
    </source>
</evidence>
<proteinExistence type="predicted"/>
<gene>
    <name evidence="5" type="ORF">ENU41_08580</name>
</gene>
<name>A0A832CWU3_9CREN</name>
<protein>
    <submittedName>
        <fullName evidence="5">Thioredoxin</fullName>
    </submittedName>
</protein>
<evidence type="ECO:0000313" key="5">
    <source>
        <dbReference type="EMBL" id="HGQ36709.1"/>
    </source>
</evidence>
<evidence type="ECO:0000259" key="4">
    <source>
        <dbReference type="PROSITE" id="PS51352"/>
    </source>
</evidence>
<organism evidence="5">
    <name type="scientific">Ignisphaera aggregans</name>
    <dbReference type="NCBI Taxonomy" id="334771"/>
    <lineage>
        <taxon>Archaea</taxon>
        <taxon>Thermoproteota</taxon>
        <taxon>Thermoprotei</taxon>
        <taxon>Desulfurococcales</taxon>
        <taxon>Desulfurococcaceae</taxon>
        <taxon>Ignisphaera</taxon>
    </lineage>
</organism>
<evidence type="ECO:0000256" key="3">
    <source>
        <dbReference type="ARBA" id="ARBA00023157"/>
    </source>
</evidence>
<comment type="caution">
    <text evidence="5">The sequence shown here is derived from an EMBL/GenBank/DDBJ whole genome shotgun (WGS) entry which is preliminary data.</text>
</comment>
<dbReference type="InterPro" id="IPR036249">
    <property type="entry name" value="Thioredoxin-like_sf"/>
</dbReference>
<dbReference type="AlphaFoldDB" id="A0A832CWU3"/>
<dbReference type="Gene3D" id="3.40.30.10">
    <property type="entry name" value="Glutaredoxin"/>
    <property type="match status" value="1"/>
</dbReference>
<keyword evidence="3" id="KW-1015">Disulfide bond</keyword>
<accession>A0A832CWU3</accession>
<dbReference type="EMBL" id="DTCK01000045">
    <property type="protein sequence ID" value="HGQ36709.1"/>
    <property type="molecule type" value="Genomic_DNA"/>
</dbReference>